<keyword evidence="4" id="KW-0297">G-protein coupled receptor</keyword>
<reference evidence="12" key="1">
    <citation type="journal article" date="2020" name="Fungal Divers.">
        <title>Resolving the Mortierellaceae phylogeny through synthesis of multi-gene phylogenetics and phylogenomics.</title>
        <authorList>
            <person name="Vandepol N."/>
            <person name="Liber J."/>
            <person name="Desiro A."/>
            <person name="Na H."/>
            <person name="Kennedy M."/>
            <person name="Barry K."/>
            <person name="Grigoriev I.V."/>
            <person name="Miller A.N."/>
            <person name="O'Donnell K."/>
            <person name="Stajich J.E."/>
            <person name="Bonito G."/>
        </authorList>
    </citation>
    <scope>NUCLEOTIDE SEQUENCE</scope>
    <source>
        <strain evidence="12">NRRL 28262</strain>
    </source>
</reference>
<feature type="domain" description="G-protein coupled receptors family 3 profile" evidence="11">
    <location>
        <begin position="538"/>
        <end position="789"/>
    </location>
</feature>
<accession>A0AAD4DIS0</accession>
<dbReference type="PROSITE" id="PS50259">
    <property type="entry name" value="G_PROTEIN_RECEP_F3_4"/>
    <property type="match status" value="1"/>
</dbReference>
<evidence type="ECO:0000313" key="12">
    <source>
        <dbReference type="EMBL" id="KAG0279275.1"/>
    </source>
</evidence>
<feature type="transmembrane region" description="Helical" evidence="10">
    <location>
        <begin position="647"/>
        <end position="667"/>
    </location>
</feature>
<dbReference type="GO" id="GO:0038039">
    <property type="term" value="C:G protein-coupled receptor heterodimeric complex"/>
    <property type="evidence" value="ECO:0007669"/>
    <property type="project" value="TreeGrafter"/>
</dbReference>
<evidence type="ECO:0000256" key="9">
    <source>
        <dbReference type="SAM" id="MobiDB-lite"/>
    </source>
</evidence>
<evidence type="ECO:0000256" key="8">
    <source>
        <dbReference type="ARBA" id="ARBA00023224"/>
    </source>
</evidence>
<dbReference type="Proteomes" id="UP001194580">
    <property type="component" value="Unassembled WGS sequence"/>
</dbReference>
<feature type="region of interest" description="Disordered" evidence="9">
    <location>
        <begin position="1"/>
        <end position="27"/>
    </location>
</feature>
<feature type="transmembrane region" description="Helical" evidence="10">
    <location>
        <begin position="673"/>
        <end position="689"/>
    </location>
</feature>
<keyword evidence="2 10" id="KW-0812">Transmembrane</keyword>
<feature type="transmembrane region" description="Helical" evidence="10">
    <location>
        <begin position="701"/>
        <end position="718"/>
    </location>
</feature>
<dbReference type="PRINTS" id="PR01176">
    <property type="entry name" value="GABABRECEPTR"/>
</dbReference>
<dbReference type="GO" id="GO:0007214">
    <property type="term" value="P:gamma-aminobutyric acid signaling pathway"/>
    <property type="evidence" value="ECO:0007669"/>
    <property type="project" value="TreeGrafter"/>
</dbReference>
<evidence type="ECO:0000256" key="6">
    <source>
        <dbReference type="ARBA" id="ARBA00023170"/>
    </source>
</evidence>
<feature type="transmembrane region" description="Helical" evidence="10">
    <location>
        <begin position="604"/>
        <end position="626"/>
    </location>
</feature>
<feature type="region of interest" description="Disordered" evidence="9">
    <location>
        <begin position="884"/>
        <end position="917"/>
    </location>
</feature>
<dbReference type="InterPro" id="IPR002455">
    <property type="entry name" value="GPCR3_GABA-B"/>
</dbReference>
<gene>
    <name evidence="12" type="ORF">BGZ95_001750</name>
</gene>
<dbReference type="GO" id="GO:0004965">
    <property type="term" value="F:G protein-coupled GABA receptor activity"/>
    <property type="evidence" value="ECO:0007669"/>
    <property type="project" value="InterPro"/>
</dbReference>
<evidence type="ECO:0000256" key="7">
    <source>
        <dbReference type="ARBA" id="ARBA00023180"/>
    </source>
</evidence>
<feature type="compositionally biased region" description="Polar residues" evidence="9">
    <location>
        <begin position="1"/>
        <end position="21"/>
    </location>
</feature>
<evidence type="ECO:0000256" key="5">
    <source>
        <dbReference type="ARBA" id="ARBA00023136"/>
    </source>
</evidence>
<dbReference type="SUPFAM" id="SSF53822">
    <property type="entry name" value="Periplasmic binding protein-like I"/>
    <property type="match status" value="1"/>
</dbReference>
<dbReference type="EMBL" id="JAAAIL010000136">
    <property type="protein sequence ID" value="KAG0279275.1"/>
    <property type="molecule type" value="Genomic_DNA"/>
</dbReference>
<comment type="caution">
    <text evidence="12">The sequence shown here is derived from an EMBL/GenBank/DDBJ whole genome shotgun (WGS) entry which is preliminary data.</text>
</comment>
<dbReference type="InterPro" id="IPR028082">
    <property type="entry name" value="Peripla_BP_I"/>
</dbReference>
<name>A0AAD4DIS0_9FUNG</name>
<feature type="compositionally biased region" description="Low complexity" evidence="9">
    <location>
        <begin position="798"/>
        <end position="809"/>
    </location>
</feature>
<keyword evidence="7" id="KW-0325">Glycoprotein</keyword>
<evidence type="ECO:0000256" key="1">
    <source>
        <dbReference type="ARBA" id="ARBA00004141"/>
    </source>
</evidence>
<feature type="transmembrane region" description="Helical" evidence="10">
    <location>
        <begin position="769"/>
        <end position="790"/>
    </location>
</feature>
<organism evidence="12 13">
    <name type="scientific">Linnemannia exigua</name>
    <dbReference type="NCBI Taxonomy" id="604196"/>
    <lineage>
        <taxon>Eukaryota</taxon>
        <taxon>Fungi</taxon>
        <taxon>Fungi incertae sedis</taxon>
        <taxon>Mucoromycota</taxon>
        <taxon>Mortierellomycotina</taxon>
        <taxon>Mortierellomycetes</taxon>
        <taxon>Mortierellales</taxon>
        <taxon>Mortierellaceae</taxon>
        <taxon>Linnemannia</taxon>
    </lineage>
</organism>
<evidence type="ECO:0000256" key="3">
    <source>
        <dbReference type="ARBA" id="ARBA00022989"/>
    </source>
</evidence>
<feature type="transmembrane region" description="Helical" evidence="10">
    <location>
        <begin position="538"/>
        <end position="562"/>
    </location>
</feature>
<feature type="compositionally biased region" description="Low complexity" evidence="9">
    <location>
        <begin position="884"/>
        <end position="907"/>
    </location>
</feature>
<dbReference type="InterPro" id="IPR017978">
    <property type="entry name" value="GPCR_3_C"/>
</dbReference>
<keyword evidence="6" id="KW-0675">Receptor</keyword>
<evidence type="ECO:0000256" key="10">
    <source>
        <dbReference type="SAM" id="Phobius"/>
    </source>
</evidence>
<dbReference type="Pfam" id="PF01094">
    <property type="entry name" value="ANF_receptor"/>
    <property type="match status" value="1"/>
</dbReference>
<sequence length="917" mass="100322">MEQTLKHGQTHTSLEPNNSLLRGSCSAPKSMPTTPWVSIQAIPPSAAKAASSASTQIISTRPPKYLYPDIVDLGPPAPNTINFGILLPLDLPLSDKYHWRSTVIGGISAIRLAIEDVNTMKMLPDQTITSSMDNPVNISLTMRNSQHPVRSPFGGSSAMLSAAYFVTSNVSAVIGDTVSWLSEYSAAVTSAVHIPQCSFTSLSDELSSRTLYNYFFRTIPAGDKYAIQLLEYISTMGWRRIGVIYSSNSFGLSFATSIVRRAPTYGIGITHWTSTYLPFDRSQDFKQALVALKTAGSYINVILFTDTEMLQALEEIYKQGMAGYPYVWIGFNNVAHDIKTYFSGPGRPPASAFNGLIMTDLAYNLEGNPAYDNFLKRWQSLDPNLYPGAGPGSTLSHAETRAYSCAWMLAMGYQRDIKRVRQRGVSETRIVEDLVTGQFPRTFGNLSVELFGNITFDGPAGNIQLDEYGDRIGATWMLYQLQAGAVAVAVARSTLSMKGEQSITIFPRRHVWPQSRYNQTPPDSPTWVRQNVNWGEPLANALLSISALMAFLCLVMMGIVIWKRKNPVIKASSPCFCILELIGIIMLCSTTPMKMGETAGPICYSIALCFIGGINLILSAIVIKNYRVYRIFNNVYSNKIVMRDSVLLKHAGVLFLITMSAPIVYLAVARPQVIYISIGPSSSAFLCLPTKGRDISGSIQMVMAIPTAFVLGLAWFLAYKTRGVSANWNEAKAISYVVYNLVFTALMYTASTILYRTMYRASSIIQDVVILYAGLVCLIVLFVPKLIVMWQQSSLGDSRTPSSTTNNRSLNQNDDLHHIFSSRKRMDSPGGVGSFGVGGRGDGSDAISRPLELRCRSLDPGNGFSKETGRDMTFEQLEGRLNETASATASTSGSVLSGTNTTSGTSSHSHHSCGGDE</sequence>
<feature type="region of interest" description="Disordered" evidence="9">
    <location>
        <begin position="795"/>
        <end position="814"/>
    </location>
</feature>
<feature type="compositionally biased region" description="Gly residues" evidence="9">
    <location>
        <begin position="830"/>
        <end position="841"/>
    </location>
</feature>
<protein>
    <recommendedName>
        <fullName evidence="11">G-protein coupled receptors family 3 profile domain-containing protein</fullName>
    </recommendedName>
</protein>
<feature type="transmembrane region" description="Helical" evidence="10">
    <location>
        <begin position="738"/>
        <end position="757"/>
    </location>
</feature>
<evidence type="ECO:0000259" key="11">
    <source>
        <dbReference type="PROSITE" id="PS50259"/>
    </source>
</evidence>
<dbReference type="InterPro" id="IPR001828">
    <property type="entry name" value="ANF_lig-bd_rcpt"/>
</dbReference>
<proteinExistence type="predicted"/>
<feature type="transmembrane region" description="Helical" evidence="10">
    <location>
        <begin position="574"/>
        <end position="592"/>
    </location>
</feature>
<evidence type="ECO:0000313" key="13">
    <source>
        <dbReference type="Proteomes" id="UP001194580"/>
    </source>
</evidence>
<comment type="subcellular location">
    <subcellularLocation>
        <location evidence="1">Membrane</location>
        <topology evidence="1">Multi-pass membrane protein</topology>
    </subcellularLocation>
</comment>
<evidence type="ECO:0000256" key="2">
    <source>
        <dbReference type="ARBA" id="ARBA00022692"/>
    </source>
</evidence>
<keyword evidence="5 10" id="KW-0472">Membrane</keyword>
<dbReference type="Pfam" id="PF00003">
    <property type="entry name" value="7tm_3"/>
    <property type="match status" value="1"/>
</dbReference>
<evidence type="ECO:0000256" key="4">
    <source>
        <dbReference type="ARBA" id="ARBA00023040"/>
    </source>
</evidence>
<keyword evidence="3 10" id="KW-1133">Transmembrane helix</keyword>
<dbReference type="CDD" id="cd15047">
    <property type="entry name" value="7tmC_GABA-B-like"/>
    <property type="match status" value="1"/>
</dbReference>
<dbReference type="PRINTS" id="PR00248">
    <property type="entry name" value="GPCRMGR"/>
</dbReference>
<feature type="region of interest" description="Disordered" evidence="9">
    <location>
        <begin position="821"/>
        <end position="843"/>
    </location>
</feature>
<keyword evidence="8" id="KW-0807">Transducer</keyword>
<dbReference type="PANTHER" id="PTHR10519">
    <property type="entry name" value="GABA-B RECEPTOR"/>
    <property type="match status" value="1"/>
</dbReference>
<dbReference type="InterPro" id="IPR000337">
    <property type="entry name" value="GPCR_3"/>
</dbReference>
<dbReference type="Gene3D" id="3.40.50.2300">
    <property type="match status" value="2"/>
</dbReference>
<keyword evidence="13" id="KW-1185">Reference proteome</keyword>
<dbReference type="PANTHER" id="PTHR10519:SF20">
    <property type="entry name" value="G-PROTEIN COUPLED RECEPTOR 156-RELATED"/>
    <property type="match status" value="1"/>
</dbReference>
<dbReference type="AlphaFoldDB" id="A0AAD4DIS0"/>